<sequence>MSSVAPAPTEASTAGPGAEQQPTDTASSQPTVSESKETATIASTETSPKSPTDPDAASTEPSTSTKASKDSTSPPTTPAAFASSVFSGFTNVANNTPKLNTSGFFSSMQGKFSSTLLSSAAAANAAANAAATAATTAAKSPTFNISTNSEQLANTTKDWGVSAFRSISTAAQRVSNNVTQGLQKEHDEFLKQKKLDSVKPHQGTQTLPAWEGLPDEDQFKARILSLSKDKRNFLLPPPPGTDFVFDMNAYSSTAIPTLRADPNLEKMRFYLVPREVEEAIFWRNYFYRVSLLKQVALSNIEGSPSSGPVTGFAAGHRGSQDGSENGEGGSSRHGSGIRAHGRTLSVNSALGYNIYFGKDDVDAPQLKTPRNTTKITSAKTVPATATAAAAAATAAVVASKKEEVKTETLFEADMPDHDEDPDAWLEKQFASGATIGGDDDDDDADVDVGDWEKELQNELKDYVETA</sequence>
<proteinExistence type="predicted"/>
<dbReference type="Pfam" id="PF03909">
    <property type="entry name" value="BSD"/>
    <property type="match status" value="1"/>
</dbReference>
<dbReference type="Proteomes" id="UP000780801">
    <property type="component" value="Unassembled WGS sequence"/>
</dbReference>
<evidence type="ECO:0000256" key="1">
    <source>
        <dbReference type="SAM" id="MobiDB-lite"/>
    </source>
</evidence>
<dbReference type="PROSITE" id="PS50858">
    <property type="entry name" value="BSD"/>
    <property type="match status" value="1"/>
</dbReference>
<feature type="compositionally biased region" description="Acidic residues" evidence="1">
    <location>
        <begin position="437"/>
        <end position="449"/>
    </location>
</feature>
<dbReference type="Gene3D" id="1.10.3970.10">
    <property type="entry name" value="BSD domain"/>
    <property type="match status" value="1"/>
</dbReference>
<keyword evidence="4" id="KW-1185">Reference proteome</keyword>
<comment type="caution">
    <text evidence="3">The sequence shown here is derived from an EMBL/GenBank/DDBJ whole genome shotgun (WGS) entry which is preliminary data.</text>
</comment>
<feature type="compositionally biased region" description="Low complexity" evidence="1">
    <location>
        <begin position="61"/>
        <end position="80"/>
    </location>
</feature>
<dbReference type="SUPFAM" id="SSF140383">
    <property type="entry name" value="BSD domain-like"/>
    <property type="match status" value="1"/>
</dbReference>
<reference evidence="3" key="1">
    <citation type="journal article" date="2020" name="Fungal Divers.">
        <title>Resolving the Mortierellaceae phylogeny through synthesis of multi-gene phylogenetics and phylogenomics.</title>
        <authorList>
            <person name="Vandepol N."/>
            <person name="Liber J."/>
            <person name="Desiro A."/>
            <person name="Na H."/>
            <person name="Kennedy M."/>
            <person name="Barry K."/>
            <person name="Grigoriev I.V."/>
            <person name="Miller A.N."/>
            <person name="O'Donnell K."/>
            <person name="Stajich J.E."/>
            <person name="Bonito G."/>
        </authorList>
    </citation>
    <scope>NUCLEOTIDE SEQUENCE</scope>
    <source>
        <strain evidence="3">KOD1015</strain>
    </source>
</reference>
<dbReference type="GO" id="GO:0005634">
    <property type="term" value="C:nucleus"/>
    <property type="evidence" value="ECO:0007669"/>
    <property type="project" value="TreeGrafter"/>
</dbReference>
<organism evidence="3 4">
    <name type="scientific">Lunasporangiospora selenospora</name>
    <dbReference type="NCBI Taxonomy" id="979761"/>
    <lineage>
        <taxon>Eukaryota</taxon>
        <taxon>Fungi</taxon>
        <taxon>Fungi incertae sedis</taxon>
        <taxon>Mucoromycota</taxon>
        <taxon>Mortierellomycotina</taxon>
        <taxon>Mortierellomycetes</taxon>
        <taxon>Mortierellales</taxon>
        <taxon>Mortierellaceae</taxon>
        <taxon>Lunasporangiospora</taxon>
    </lineage>
</organism>
<dbReference type="AlphaFoldDB" id="A0A9P6FU39"/>
<dbReference type="EMBL" id="JAABOA010001291">
    <property type="protein sequence ID" value="KAF9581865.1"/>
    <property type="molecule type" value="Genomic_DNA"/>
</dbReference>
<dbReference type="InterPro" id="IPR035925">
    <property type="entry name" value="BSD_dom_sf"/>
</dbReference>
<evidence type="ECO:0000259" key="2">
    <source>
        <dbReference type="PROSITE" id="PS50858"/>
    </source>
</evidence>
<dbReference type="PANTHER" id="PTHR16019">
    <property type="entry name" value="SYNAPSE-ASSOCIATED PROTEIN"/>
    <property type="match status" value="1"/>
</dbReference>
<feature type="compositionally biased region" description="Polar residues" evidence="1">
    <location>
        <begin position="20"/>
        <end position="50"/>
    </location>
</feature>
<dbReference type="GO" id="GO:0038203">
    <property type="term" value="P:TORC2 signaling"/>
    <property type="evidence" value="ECO:0007669"/>
    <property type="project" value="TreeGrafter"/>
</dbReference>
<name>A0A9P6FU39_9FUNG</name>
<dbReference type="GO" id="GO:0005794">
    <property type="term" value="C:Golgi apparatus"/>
    <property type="evidence" value="ECO:0007669"/>
    <property type="project" value="TreeGrafter"/>
</dbReference>
<dbReference type="OrthoDB" id="47923at2759"/>
<gene>
    <name evidence="3" type="ORF">BGW38_000963</name>
</gene>
<feature type="region of interest" description="Disordered" evidence="1">
    <location>
        <begin position="1"/>
        <end position="80"/>
    </location>
</feature>
<dbReference type="InterPro" id="IPR005607">
    <property type="entry name" value="BSD_dom"/>
</dbReference>
<evidence type="ECO:0000313" key="3">
    <source>
        <dbReference type="EMBL" id="KAF9581865.1"/>
    </source>
</evidence>
<dbReference type="PANTHER" id="PTHR16019:SF6">
    <property type="entry name" value="SYNAPSE-ASSOCIATED PROTEIN 1"/>
    <property type="match status" value="1"/>
</dbReference>
<accession>A0A9P6FU39</accession>
<feature type="region of interest" description="Disordered" evidence="1">
    <location>
        <begin position="308"/>
        <end position="339"/>
    </location>
</feature>
<feature type="domain" description="BSD" evidence="2">
    <location>
        <begin position="258"/>
        <end position="293"/>
    </location>
</feature>
<dbReference type="InterPro" id="IPR051494">
    <property type="entry name" value="BSD_domain-containing"/>
</dbReference>
<feature type="region of interest" description="Disordered" evidence="1">
    <location>
        <begin position="430"/>
        <end position="449"/>
    </location>
</feature>
<protein>
    <recommendedName>
        <fullName evidence="2">BSD domain-containing protein</fullName>
    </recommendedName>
</protein>
<dbReference type="SMART" id="SM00751">
    <property type="entry name" value="BSD"/>
    <property type="match status" value="1"/>
</dbReference>
<evidence type="ECO:0000313" key="4">
    <source>
        <dbReference type="Proteomes" id="UP000780801"/>
    </source>
</evidence>